<dbReference type="InterPro" id="IPR051312">
    <property type="entry name" value="Diverse_Substr_Oxidored"/>
</dbReference>
<dbReference type="GO" id="GO:0016491">
    <property type="term" value="F:oxidoreductase activity"/>
    <property type="evidence" value="ECO:0007669"/>
    <property type="project" value="UniProtKB-KW"/>
</dbReference>
<comment type="caution">
    <text evidence="6">The sequence shown here is derived from an EMBL/GenBank/DDBJ whole genome shotgun (WGS) entry which is preliminary data.</text>
</comment>
<dbReference type="InterPro" id="IPR036683">
    <property type="entry name" value="CO_DH_flav_C_dom_sf"/>
</dbReference>
<gene>
    <name evidence="6" type="ORF">CEP50_09465</name>
</gene>
<dbReference type="PANTHER" id="PTHR42659:SF2">
    <property type="entry name" value="XANTHINE DEHYDROGENASE SUBUNIT C-RELATED"/>
    <property type="match status" value="1"/>
</dbReference>
<dbReference type="SMART" id="SM01092">
    <property type="entry name" value="CO_deh_flav_C"/>
    <property type="match status" value="1"/>
</dbReference>
<dbReference type="SUPFAM" id="SSF56176">
    <property type="entry name" value="FAD-binding/transporter-associated domain-like"/>
    <property type="match status" value="1"/>
</dbReference>
<evidence type="ECO:0000256" key="1">
    <source>
        <dbReference type="ARBA" id="ARBA00022630"/>
    </source>
</evidence>
<dbReference type="SUPFAM" id="SSF55447">
    <property type="entry name" value="CO dehydrogenase flavoprotein C-terminal domain-like"/>
    <property type="match status" value="1"/>
</dbReference>
<dbReference type="EMBL" id="PVSR01000012">
    <property type="protein sequence ID" value="PRW63546.1"/>
    <property type="molecule type" value="Genomic_DNA"/>
</dbReference>
<dbReference type="RefSeq" id="WP_106113575.1">
    <property type="nucleotide sequence ID" value="NZ_PVSR01000012.1"/>
</dbReference>
<evidence type="ECO:0000313" key="7">
    <source>
        <dbReference type="Proteomes" id="UP000239352"/>
    </source>
</evidence>
<protein>
    <submittedName>
        <fullName evidence="6">Carbon monoxide dehydrogenase</fullName>
    </submittedName>
</protein>
<dbReference type="Pfam" id="PF00941">
    <property type="entry name" value="FAD_binding_5"/>
    <property type="match status" value="1"/>
</dbReference>
<dbReference type="InParanoid" id="A0A2T0GWQ6"/>
<reference evidence="6 7" key="1">
    <citation type="submission" date="2018-03" db="EMBL/GenBank/DDBJ databases">
        <title>Actinopolyspora mortivallis from Sahara, screening for active biomolecules.</title>
        <authorList>
            <person name="Selama O."/>
            <person name="Wellington E.M.H."/>
            <person name="Hacene H."/>
        </authorList>
    </citation>
    <scope>NUCLEOTIDE SEQUENCE [LARGE SCALE GENOMIC DNA]</scope>
    <source>
        <strain evidence="6 7">M5A</strain>
    </source>
</reference>
<organism evidence="6 7">
    <name type="scientific">Actinopolyspora mortivallis</name>
    <dbReference type="NCBI Taxonomy" id="33906"/>
    <lineage>
        <taxon>Bacteria</taxon>
        <taxon>Bacillati</taxon>
        <taxon>Actinomycetota</taxon>
        <taxon>Actinomycetes</taxon>
        <taxon>Actinopolysporales</taxon>
        <taxon>Actinopolysporaceae</taxon>
        <taxon>Actinopolyspora</taxon>
    </lineage>
</organism>
<name>A0A2T0GWQ6_ACTMO</name>
<feature type="compositionally biased region" description="Basic and acidic residues" evidence="4">
    <location>
        <begin position="241"/>
        <end position="251"/>
    </location>
</feature>
<dbReference type="InterPro" id="IPR002346">
    <property type="entry name" value="Mopterin_DH_FAD-bd"/>
</dbReference>
<dbReference type="InterPro" id="IPR016166">
    <property type="entry name" value="FAD-bd_PCMH"/>
</dbReference>
<keyword evidence="1" id="KW-0285">Flavoprotein</keyword>
<dbReference type="InterPro" id="IPR005107">
    <property type="entry name" value="CO_DH_flav_C"/>
</dbReference>
<dbReference type="AlphaFoldDB" id="A0A2T0GWQ6"/>
<dbReference type="Proteomes" id="UP000239352">
    <property type="component" value="Unassembled WGS sequence"/>
</dbReference>
<sequence>MIPAEFDYVAPSTVEEAVHALRDAGEDAKVLAGGQSLLPVLRMRLAAPSTLVDLGKVPELRGVREEDGNLVIGAMTTHHEVVRDGLVNEHASLLALATRTVADPQVRHRGTLGGSLAHADPAGDLLAPVLAMDGEMVLAGPQGRRSVPADEFFVDHFTTAVGAEELLVEVRVPKHTGWSAHYEKFNRVAQAWSVVGVAAAVLVEGGRIARARVGLTNMGSTPVRAHEVERALLGASPTGEAVRRAAERAHEGTNPGSDAGADADYRRHLAEVLTGRALATAAGV</sequence>
<dbReference type="Gene3D" id="3.30.43.10">
    <property type="entry name" value="Uridine Diphospho-n-acetylenolpyruvylglucosamine Reductase, domain 2"/>
    <property type="match status" value="1"/>
</dbReference>
<evidence type="ECO:0000256" key="2">
    <source>
        <dbReference type="ARBA" id="ARBA00022827"/>
    </source>
</evidence>
<proteinExistence type="predicted"/>
<dbReference type="Pfam" id="PF03450">
    <property type="entry name" value="CO_deh_flav_C"/>
    <property type="match status" value="1"/>
</dbReference>
<dbReference type="Gene3D" id="3.30.465.10">
    <property type="match status" value="1"/>
</dbReference>
<dbReference type="FunFam" id="3.30.465.10:FF:000017">
    <property type="entry name" value="Xanthine dehydrogenase, FAD binding subunit"/>
    <property type="match status" value="1"/>
</dbReference>
<dbReference type="FunCoup" id="A0A2T0GWQ6">
    <property type="interactions" value="3"/>
</dbReference>
<feature type="region of interest" description="Disordered" evidence="4">
    <location>
        <begin position="236"/>
        <end position="262"/>
    </location>
</feature>
<dbReference type="InterPro" id="IPR016169">
    <property type="entry name" value="FAD-bd_PCMH_sub2"/>
</dbReference>
<accession>A0A2T0GWQ6</accession>
<dbReference type="Gene3D" id="3.30.390.50">
    <property type="entry name" value="CO dehydrogenase flavoprotein, C-terminal domain"/>
    <property type="match status" value="1"/>
</dbReference>
<evidence type="ECO:0000256" key="3">
    <source>
        <dbReference type="ARBA" id="ARBA00023002"/>
    </source>
</evidence>
<feature type="domain" description="FAD-binding PCMH-type" evidence="5">
    <location>
        <begin position="1"/>
        <end position="177"/>
    </location>
</feature>
<dbReference type="GO" id="GO:0071949">
    <property type="term" value="F:FAD binding"/>
    <property type="evidence" value="ECO:0007669"/>
    <property type="project" value="InterPro"/>
</dbReference>
<dbReference type="InterPro" id="IPR036318">
    <property type="entry name" value="FAD-bd_PCMH-like_sf"/>
</dbReference>
<evidence type="ECO:0000313" key="6">
    <source>
        <dbReference type="EMBL" id="PRW63546.1"/>
    </source>
</evidence>
<dbReference type="PANTHER" id="PTHR42659">
    <property type="entry name" value="XANTHINE DEHYDROGENASE SUBUNIT C-RELATED"/>
    <property type="match status" value="1"/>
</dbReference>
<dbReference type="STRING" id="1050202.GCA_000384035_03163"/>
<keyword evidence="2" id="KW-0274">FAD</keyword>
<evidence type="ECO:0000256" key="4">
    <source>
        <dbReference type="SAM" id="MobiDB-lite"/>
    </source>
</evidence>
<evidence type="ECO:0000259" key="5">
    <source>
        <dbReference type="PROSITE" id="PS51387"/>
    </source>
</evidence>
<keyword evidence="7" id="KW-1185">Reference proteome</keyword>
<dbReference type="PROSITE" id="PS51387">
    <property type="entry name" value="FAD_PCMH"/>
    <property type="match status" value="1"/>
</dbReference>
<dbReference type="InterPro" id="IPR016167">
    <property type="entry name" value="FAD-bd_PCMH_sub1"/>
</dbReference>
<keyword evidence="3" id="KW-0560">Oxidoreductase</keyword>